<feature type="region of interest" description="Disordered" evidence="8">
    <location>
        <begin position="48"/>
        <end position="88"/>
    </location>
</feature>
<dbReference type="KEGG" id="apuu:APUU_10415S"/>
<keyword evidence="3 9" id="KW-0812">Transmembrane</keyword>
<comment type="similarity">
    <text evidence="2">Belongs to the peptidase A22B family.</text>
</comment>
<dbReference type="GO" id="GO:0042500">
    <property type="term" value="F:aspartic endopeptidase activity, intramembrane cleaving"/>
    <property type="evidence" value="ECO:0007669"/>
    <property type="project" value="InterPro"/>
</dbReference>
<feature type="transmembrane region" description="Helical" evidence="9">
    <location>
        <begin position="421"/>
        <end position="443"/>
    </location>
</feature>
<feature type="transmembrane region" description="Helical" evidence="9">
    <location>
        <begin position="288"/>
        <end position="310"/>
    </location>
</feature>
<reference evidence="10" key="2">
    <citation type="submission" date="2021-02" db="EMBL/GenBank/DDBJ databases">
        <title>Aspergillus puulaauensis MK2 genome sequence.</title>
        <authorList>
            <person name="Futagami T."/>
            <person name="Mori K."/>
            <person name="Kadooka C."/>
            <person name="Tanaka T."/>
        </authorList>
    </citation>
    <scope>NUCLEOTIDE SEQUENCE</scope>
    <source>
        <strain evidence="10">MK2</strain>
    </source>
</reference>
<reference evidence="10" key="1">
    <citation type="submission" date="2021-01" db="EMBL/GenBank/DDBJ databases">
        <authorList>
            <consortium name="Aspergillus puulaauensis MK2 genome sequencing consortium"/>
            <person name="Kazuki M."/>
            <person name="Futagami T."/>
        </authorList>
    </citation>
    <scope>NUCLEOTIDE SEQUENCE</scope>
    <source>
        <strain evidence="10">MK2</strain>
    </source>
</reference>
<accession>A0A7R7XA01</accession>
<protein>
    <recommendedName>
        <fullName evidence="12">Signal peptide peptidase</fullName>
    </recommendedName>
</protein>
<feature type="transmembrane region" description="Helical" evidence="9">
    <location>
        <begin position="117"/>
        <end position="138"/>
    </location>
</feature>
<feature type="transmembrane region" description="Helical" evidence="9">
    <location>
        <begin position="92"/>
        <end position="110"/>
    </location>
</feature>
<dbReference type="OrthoDB" id="29661at2759"/>
<evidence type="ECO:0000256" key="4">
    <source>
        <dbReference type="ARBA" id="ARBA00022801"/>
    </source>
</evidence>
<dbReference type="GO" id="GO:0033619">
    <property type="term" value="P:membrane protein proteolysis"/>
    <property type="evidence" value="ECO:0007669"/>
    <property type="project" value="TreeGrafter"/>
</dbReference>
<feature type="compositionally biased region" description="Acidic residues" evidence="8">
    <location>
        <begin position="478"/>
        <end position="488"/>
    </location>
</feature>
<dbReference type="EMBL" id="AP024443">
    <property type="protein sequence ID" value="BCS17587.1"/>
    <property type="molecule type" value="Genomic_DNA"/>
</dbReference>
<dbReference type="RefSeq" id="XP_041549781.1">
    <property type="nucleotide sequence ID" value="XM_041700541.1"/>
</dbReference>
<comment type="subcellular location">
    <subcellularLocation>
        <location evidence="1">Endoplasmic reticulum membrane</location>
        <topology evidence="1">Multi-pass membrane protein</topology>
    </subcellularLocation>
</comment>
<organism evidence="10 11">
    <name type="scientific">Aspergillus puulaauensis</name>
    <dbReference type="NCBI Taxonomy" id="1220207"/>
    <lineage>
        <taxon>Eukaryota</taxon>
        <taxon>Fungi</taxon>
        <taxon>Dikarya</taxon>
        <taxon>Ascomycota</taxon>
        <taxon>Pezizomycotina</taxon>
        <taxon>Eurotiomycetes</taxon>
        <taxon>Eurotiomycetidae</taxon>
        <taxon>Eurotiales</taxon>
        <taxon>Aspergillaceae</taxon>
        <taxon>Aspergillus</taxon>
    </lineage>
</organism>
<dbReference type="InterPro" id="IPR007369">
    <property type="entry name" value="Peptidase_A22B_SPP"/>
</dbReference>
<evidence type="ECO:0000256" key="6">
    <source>
        <dbReference type="ARBA" id="ARBA00022989"/>
    </source>
</evidence>
<keyword evidence="5" id="KW-0256">Endoplasmic reticulum</keyword>
<dbReference type="GO" id="GO:0006465">
    <property type="term" value="P:signal peptide processing"/>
    <property type="evidence" value="ECO:0007669"/>
    <property type="project" value="TreeGrafter"/>
</dbReference>
<gene>
    <name evidence="10" type="ORF">APUU_10415S</name>
</gene>
<evidence type="ECO:0000256" key="3">
    <source>
        <dbReference type="ARBA" id="ARBA00022692"/>
    </source>
</evidence>
<evidence type="ECO:0000256" key="8">
    <source>
        <dbReference type="SAM" id="MobiDB-lite"/>
    </source>
</evidence>
<dbReference type="GO" id="GO:0098553">
    <property type="term" value="C:lumenal side of endoplasmic reticulum membrane"/>
    <property type="evidence" value="ECO:0007669"/>
    <property type="project" value="TreeGrafter"/>
</dbReference>
<keyword evidence="11" id="KW-1185">Reference proteome</keyword>
<keyword evidence="6 9" id="KW-1133">Transmembrane helix</keyword>
<keyword evidence="4" id="KW-0378">Hydrolase</keyword>
<dbReference type="Pfam" id="PF04258">
    <property type="entry name" value="Peptidase_A22B"/>
    <property type="match status" value="1"/>
</dbReference>
<dbReference type="GO" id="GO:0098554">
    <property type="term" value="C:cytoplasmic side of endoplasmic reticulum membrane"/>
    <property type="evidence" value="ECO:0007669"/>
    <property type="project" value="TreeGrafter"/>
</dbReference>
<feature type="compositionally biased region" description="Acidic residues" evidence="8">
    <location>
        <begin position="65"/>
        <end position="79"/>
    </location>
</feature>
<keyword evidence="7 9" id="KW-0472">Membrane</keyword>
<feature type="compositionally biased region" description="Basic and acidic residues" evidence="8">
    <location>
        <begin position="526"/>
        <end position="561"/>
    </location>
</feature>
<feature type="transmembrane region" description="Helical" evidence="9">
    <location>
        <begin position="196"/>
        <end position="215"/>
    </location>
</feature>
<dbReference type="PANTHER" id="PTHR12174">
    <property type="entry name" value="SIGNAL PEPTIDE PEPTIDASE"/>
    <property type="match status" value="1"/>
</dbReference>
<proteinExistence type="inferred from homology"/>
<dbReference type="GeneID" id="64967592"/>
<evidence type="ECO:0000256" key="9">
    <source>
        <dbReference type="SAM" id="Phobius"/>
    </source>
</evidence>
<feature type="transmembrane region" description="Helical" evidence="9">
    <location>
        <begin position="27"/>
        <end position="47"/>
    </location>
</feature>
<feature type="compositionally biased region" description="Basic and acidic residues" evidence="8">
    <location>
        <begin position="589"/>
        <end position="607"/>
    </location>
</feature>
<feature type="compositionally biased region" description="Basic residues" evidence="8">
    <location>
        <begin position="621"/>
        <end position="635"/>
    </location>
</feature>
<name>A0A7R7XA01_9EURO</name>
<feature type="transmembrane region" description="Helical" evidence="9">
    <location>
        <begin position="449"/>
        <end position="467"/>
    </location>
</feature>
<dbReference type="Proteomes" id="UP000654913">
    <property type="component" value="Chromosome 1"/>
</dbReference>
<dbReference type="InterPro" id="IPR006639">
    <property type="entry name" value="Preselin/SPP"/>
</dbReference>
<evidence type="ECO:0000313" key="10">
    <source>
        <dbReference type="EMBL" id="BCS17587.1"/>
    </source>
</evidence>
<feature type="transmembrane region" description="Helical" evidence="9">
    <location>
        <begin position="236"/>
        <end position="253"/>
    </location>
</feature>
<evidence type="ECO:0000256" key="5">
    <source>
        <dbReference type="ARBA" id="ARBA00022824"/>
    </source>
</evidence>
<evidence type="ECO:0000256" key="2">
    <source>
        <dbReference type="ARBA" id="ARBA00006859"/>
    </source>
</evidence>
<dbReference type="SMART" id="SM00730">
    <property type="entry name" value="PSN"/>
    <property type="match status" value="1"/>
</dbReference>
<evidence type="ECO:0008006" key="12">
    <source>
        <dbReference type="Google" id="ProtNLM"/>
    </source>
</evidence>
<evidence type="ECO:0000313" key="11">
    <source>
        <dbReference type="Proteomes" id="UP000654913"/>
    </source>
</evidence>
<dbReference type="AlphaFoldDB" id="A0A7R7XA01"/>
<sequence>MAEVSPLAELLGQALYQFTLVKPMLPTYGHVIASALFLIYIGAHASLSRPNSAAKPPKSDKDAQSESEEDEDEDEECQNDDNKKEGLSPGDAIMFPLTAGATLGGLYLIIKWKGADLLNKILGFYFSQIGIFFAMAFVKDALSVLRSFVFPRKYASGGRTWKPRPSERIFSVMTSSDASRANDVRQSPLPGVFGSIPLPIFVLKGLWACRAALYWRAKLRVHIHRIIHFESSLSTMDILSAILSLPAVAYFAFISKPWWLTNFLGFSFCYGSLQLMSPSTFVTGSLILSSLFFYDIYFVYFTPLMVTVATKLDVPVKLLFPRPSDPTDPAGAVSLSMLGLGDIVIPGMMMGLALRFDLYLYYKAKGVLKSRLESEDSGVIKPTYQSATGGWGERFWAPEARSSESEMEPPYRDARSFPKTYFKASIVGYALGMTSTLAVMHIFHHAQPALLYLVPGVVLSLWGTALVKGQIREMWEFNDSEDEGEDEDADKKNSESGQKNREPSSDKSRGLFARIFSSPSNGNESKNSDKVSDKKDDADETPEGKAGKTEKESETDDKGKPQSDGNNDNPKKLDLFSVSIYVPRKAGSRKFESKGDTAESAPDDERCYVGVGKQDNEPPTKRRRRSPRIAASPHK</sequence>
<dbReference type="PANTHER" id="PTHR12174:SF23">
    <property type="entry name" value="MINOR HISTOCOMPATIBILITY ANTIGEN H13"/>
    <property type="match status" value="1"/>
</dbReference>
<evidence type="ECO:0000256" key="1">
    <source>
        <dbReference type="ARBA" id="ARBA00004477"/>
    </source>
</evidence>
<feature type="region of interest" description="Disordered" evidence="8">
    <location>
        <begin position="478"/>
        <end position="635"/>
    </location>
</feature>
<evidence type="ECO:0000256" key="7">
    <source>
        <dbReference type="ARBA" id="ARBA00023136"/>
    </source>
</evidence>
<feature type="compositionally biased region" description="Basic and acidic residues" evidence="8">
    <location>
        <begin position="489"/>
        <end position="509"/>
    </location>
</feature>